<dbReference type="AlphaFoldDB" id="A0A0E3UV49"/>
<dbReference type="InterPro" id="IPR038668">
    <property type="entry name" value="Lipid-bd_sf"/>
</dbReference>
<evidence type="ECO:0000313" key="2">
    <source>
        <dbReference type="EMBL" id="AKD02212.1"/>
    </source>
</evidence>
<evidence type="ECO:0000256" key="1">
    <source>
        <dbReference type="SAM" id="SignalP"/>
    </source>
</evidence>
<dbReference type="Pfam" id="PF12888">
    <property type="entry name" value="Lipid_bd"/>
    <property type="match status" value="1"/>
</dbReference>
<organism evidence="2 3">
    <name type="scientific">Pontibacter korlensis</name>
    <dbReference type="NCBI Taxonomy" id="400092"/>
    <lineage>
        <taxon>Bacteria</taxon>
        <taxon>Pseudomonadati</taxon>
        <taxon>Bacteroidota</taxon>
        <taxon>Cytophagia</taxon>
        <taxon>Cytophagales</taxon>
        <taxon>Hymenobacteraceae</taxon>
        <taxon>Pontibacter</taxon>
    </lineage>
</organism>
<dbReference type="InterPro" id="IPR024404">
    <property type="entry name" value="Lipid-bd_put"/>
</dbReference>
<evidence type="ECO:0008006" key="4">
    <source>
        <dbReference type="Google" id="ProtNLM"/>
    </source>
</evidence>
<dbReference type="Proteomes" id="UP000033109">
    <property type="component" value="Chromosome"/>
</dbReference>
<dbReference type="HOGENOM" id="CLU_1599462_0_0_10"/>
<dbReference type="KEGG" id="pko:PKOR_02530"/>
<sequence>MKLKYTLLLTLFLSLGFLTSCDDDDEEEIAYTATYPISGDWSVTFSIETAPGQFEPLVEHTEVLIYNTAANVPTEVWIDDEGHFWDFKVRTPININNLTFGGENLENMSYNSQVTVTDGQVFLNAVEVNNIMRDSIYFRVSFSDDEEPFGTIYHVYGHRSTGFE</sequence>
<dbReference type="PROSITE" id="PS51257">
    <property type="entry name" value="PROKAR_LIPOPROTEIN"/>
    <property type="match status" value="1"/>
</dbReference>
<protein>
    <recommendedName>
        <fullName evidence="4">Lipid-binding hydrolase</fullName>
    </recommendedName>
</protein>
<evidence type="ECO:0000313" key="3">
    <source>
        <dbReference type="Proteomes" id="UP000033109"/>
    </source>
</evidence>
<accession>A0A0E3UV49</accession>
<keyword evidence="1" id="KW-0732">Signal</keyword>
<dbReference type="EMBL" id="CP009621">
    <property type="protein sequence ID" value="AKD02212.1"/>
    <property type="molecule type" value="Genomic_DNA"/>
</dbReference>
<feature type="signal peptide" evidence="1">
    <location>
        <begin position="1"/>
        <end position="22"/>
    </location>
</feature>
<gene>
    <name evidence="2" type="ORF">PKOR_02530</name>
</gene>
<dbReference type="RefSeq" id="WP_046308970.1">
    <property type="nucleotide sequence ID" value="NZ_CBCSCY010000007.1"/>
</dbReference>
<dbReference type="OrthoDB" id="851990at2"/>
<feature type="chain" id="PRO_5002413498" description="Lipid-binding hydrolase" evidence="1">
    <location>
        <begin position="23"/>
        <end position="164"/>
    </location>
</feature>
<reference evidence="2 3" key="1">
    <citation type="journal article" date="2015" name="Sci. Rep.">
        <title>Unraveling adaptation of Pontibacter korlensis to radiation and infertility in desert through complete genome and comparative transcriptomic analysis.</title>
        <authorList>
            <person name="Dai J."/>
            <person name="Dai W."/>
            <person name="Qiu C."/>
            <person name="Yang Z."/>
            <person name="Zhang Y."/>
            <person name="Zhou M."/>
            <person name="Zhang L."/>
            <person name="Fang C."/>
            <person name="Gao Q."/>
            <person name="Yang Q."/>
            <person name="Li X."/>
            <person name="Wang Z."/>
            <person name="Wang Z."/>
            <person name="Jia Z."/>
            <person name="Chen X."/>
        </authorList>
    </citation>
    <scope>NUCLEOTIDE SEQUENCE [LARGE SCALE GENOMIC DNA]</scope>
    <source>
        <strain evidence="2 3">X14-1T</strain>
    </source>
</reference>
<dbReference type="Gene3D" id="2.40.128.220">
    <property type="match status" value="1"/>
</dbReference>
<proteinExistence type="predicted"/>
<name>A0A0E3UV49_9BACT</name>
<dbReference type="PATRIC" id="fig|400092.3.peg.575"/>
<keyword evidence="3" id="KW-1185">Reference proteome</keyword>